<dbReference type="Pfam" id="PF02632">
    <property type="entry name" value="BioY"/>
    <property type="match status" value="1"/>
</dbReference>
<organism evidence="3 4">
    <name type="scientific">Halomarina rubra</name>
    <dbReference type="NCBI Taxonomy" id="2071873"/>
    <lineage>
        <taxon>Archaea</taxon>
        <taxon>Methanobacteriati</taxon>
        <taxon>Methanobacteriota</taxon>
        <taxon>Stenosarchaea group</taxon>
        <taxon>Halobacteria</taxon>
        <taxon>Halobacteriales</taxon>
        <taxon>Natronomonadaceae</taxon>
        <taxon>Halomarina</taxon>
    </lineage>
</organism>
<evidence type="ECO:0000256" key="1">
    <source>
        <dbReference type="PIRNR" id="PIRNR016661"/>
    </source>
</evidence>
<feature type="transmembrane region" description="Helical" evidence="2">
    <location>
        <begin position="18"/>
        <end position="39"/>
    </location>
</feature>
<feature type="transmembrane region" description="Helical" evidence="2">
    <location>
        <begin position="161"/>
        <end position="185"/>
    </location>
</feature>
<keyword evidence="2" id="KW-1133">Transmembrane helix</keyword>
<keyword evidence="2" id="KW-0812">Transmembrane</keyword>
<dbReference type="RefSeq" id="WP_250873922.1">
    <property type="nucleotide sequence ID" value="NZ_JALXFV010000005.1"/>
</dbReference>
<keyword evidence="4" id="KW-1185">Reference proteome</keyword>
<protein>
    <submittedName>
        <fullName evidence="3">Biotin transporter BioY</fullName>
    </submittedName>
</protein>
<keyword evidence="1" id="KW-1003">Cell membrane</keyword>
<feature type="transmembrane region" description="Helical" evidence="2">
    <location>
        <begin position="46"/>
        <end position="65"/>
    </location>
</feature>
<dbReference type="GO" id="GO:0015225">
    <property type="term" value="F:biotin transmembrane transporter activity"/>
    <property type="evidence" value="ECO:0007669"/>
    <property type="project" value="UniProtKB-UniRule"/>
</dbReference>
<dbReference type="EMBL" id="JBHUDC010000005">
    <property type="protein sequence ID" value="MFD1513963.1"/>
    <property type="molecule type" value="Genomic_DNA"/>
</dbReference>
<comment type="similarity">
    <text evidence="1">Belongs to the BioY family.</text>
</comment>
<dbReference type="InterPro" id="IPR003784">
    <property type="entry name" value="BioY"/>
</dbReference>
<evidence type="ECO:0000256" key="2">
    <source>
        <dbReference type="SAM" id="Phobius"/>
    </source>
</evidence>
<accession>A0ABD6AXF0</accession>
<evidence type="ECO:0000313" key="3">
    <source>
        <dbReference type="EMBL" id="MFD1513963.1"/>
    </source>
</evidence>
<keyword evidence="1" id="KW-0813">Transport</keyword>
<feature type="transmembrane region" description="Helical" evidence="2">
    <location>
        <begin position="131"/>
        <end position="154"/>
    </location>
</feature>
<sequence>MSTQEQSVDLVDASTALALARVALFAALAGAFAFVSFEYPLSPAPVTLQVLAVFLAGLFLGPVWGAVSMGVYLVAGAVGLPVFANATAGVGVLFGPTGGYLLSYPLAAGVIGYVAHGGPEVRSLDEVGVPRLVAALVAGVVVIYTLGAAGLMAFGGLGLEAAVVGGAVVFLPAEAVKLAAAVGIARSDDVAMDA</sequence>
<evidence type="ECO:0000313" key="4">
    <source>
        <dbReference type="Proteomes" id="UP001597187"/>
    </source>
</evidence>
<dbReference type="PANTHER" id="PTHR34295">
    <property type="entry name" value="BIOTIN TRANSPORTER BIOY"/>
    <property type="match status" value="1"/>
</dbReference>
<comment type="caution">
    <text evidence="3">The sequence shown here is derived from an EMBL/GenBank/DDBJ whole genome shotgun (WGS) entry which is preliminary data.</text>
</comment>
<dbReference type="PANTHER" id="PTHR34295:SF1">
    <property type="entry name" value="BIOTIN TRANSPORTER BIOY"/>
    <property type="match status" value="1"/>
</dbReference>
<feature type="transmembrane region" description="Helical" evidence="2">
    <location>
        <begin position="71"/>
        <end position="94"/>
    </location>
</feature>
<reference evidence="3 4" key="1">
    <citation type="journal article" date="2019" name="Int. J. Syst. Evol. Microbiol.">
        <title>The Global Catalogue of Microorganisms (GCM) 10K type strain sequencing project: providing services to taxonomists for standard genome sequencing and annotation.</title>
        <authorList>
            <consortium name="The Broad Institute Genomics Platform"/>
            <consortium name="The Broad Institute Genome Sequencing Center for Infectious Disease"/>
            <person name="Wu L."/>
            <person name="Ma J."/>
        </authorList>
    </citation>
    <scope>NUCLEOTIDE SEQUENCE [LARGE SCALE GENOMIC DNA]</scope>
    <source>
        <strain evidence="3 4">CGMCC 1.12563</strain>
    </source>
</reference>
<comment type="subcellular location">
    <subcellularLocation>
        <location evidence="1">Cell membrane</location>
        <topology evidence="1">Multi-pass membrane protein</topology>
    </subcellularLocation>
</comment>
<keyword evidence="1 2" id="KW-0472">Membrane</keyword>
<proteinExistence type="inferred from homology"/>
<name>A0ABD6AXF0_9EURY</name>
<dbReference type="Gene3D" id="1.10.1760.20">
    <property type="match status" value="1"/>
</dbReference>
<dbReference type="GO" id="GO:0005886">
    <property type="term" value="C:plasma membrane"/>
    <property type="evidence" value="ECO:0007669"/>
    <property type="project" value="UniProtKB-SubCell"/>
</dbReference>
<dbReference type="AlphaFoldDB" id="A0ABD6AXF0"/>
<dbReference type="PIRSF" id="PIRSF016661">
    <property type="entry name" value="BioY"/>
    <property type="match status" value="1"/>
</dbReference>
<gene>
    <name evidence="3" type="ORF">ACFSBT_11805</name>
</gene>
<dbReference type="Proteomes" id="UP001597187">
    <property type="component" value="Unassembled WGS sequence"/>
</dbReference>